<name>A0ABR2HCZ0_9EUKA</name>
<evidence type="ECO:0000256" key="1">
    <source>
        <dbReference type="ARBA" id="ARBA00004123"/>
    </source>
</evidence>
<keyword evidence="2" id="KW-0539">Nucleus</keyword>
<proteinExistence type="predicted"/>
<protein>
    <recommendedName>
        <fullName evidence="5">RNA polymerase Rpb4/RPC9 core domain-containing protein</fullName>
    </recommendedName>
</protein>
<gene>
    <name evidence="3" type="ORF">M9Y10_021087</name>
</gene>
<reference evidence="3 4" key="1">
    <citation type="submission" date="2024-04" db="EMBL/GenBank/DDBJ databases">
        <title>Tritrichomonas musculus Genome.</title>
        <authorList>
            <person name="Alves-Ferreira E."/>
            <person name="Grigg M."/>
            <person name="Lorenzi H."/>
            <person name="Galac M."/>
        </authorList>
    </citation>
    <scope>NUCLEOTIDE SEQUENCE [LARGE SCALE GENOMIC DNA]</scope>
    <source>
        <strain evidence="3 4">EAF2021</strain>
    </source>
</reference>
<dbReference type="PANTHER" id="PTHR21297">
    <property type="entry name" value="DNA-DIRECTED RNA POLYMERASE II"/>
    <property type="match status" value="1"/>
</dbReference>
<accession>A0ABR2HCZ0</accession>
<evidence type="ECO:0000313" key="4">
    <source>
        <dbReference type="Proteomes" id="UP001470230"/>
    </source>
</evidence>
<sequence>MSFSQKVNLDSIYQFENARCLTNFEANELFTNADNNINNAVDQNDTRKQLFDKASNYASSCQQFNNADSLIATREAIKRILKDNDLDDDDIPQNITEEEQEKLDRQIEYDTVMLLNLCPGTVEDARAYIPSLKSKSENQVHEIITQLTKFRI</sequence>
<dbReference type="InterPro" id="IPR045222">
    <property type="entry name" value="Rpb4-like"/>
</dbReference>
<evidence type="ECO:0000313" key="3">
    <source>
        <dbReference type="EMBL" id="KAK8844914.1"/>
    </source>
</evidence>
<dbReference type="Gene3D" id="1.20.1250.40">
    <property type="match status" value="1"/>
</dbReference>
<comment type="caution">
    <text evidence="3">The sequence shown here is derived from an EMBL/GenBank/DDBJ whole genome shotgun (WGS) entry which is preliminary data.</text>
</comment>
<evidence type="ECO:0008006" key="5">
    <source>
        <dbReference type="Google" id="ProtNLM"/>
    </source>
</evidence>
<dbReference type="InterPro" id="IPR005574">
    <property type="entry name" value="Rpb4/RPC9"/>
</dbReference>
<organism evidence="3 4">
    <name type="scientific">Tritrichomonas musculus</name>
    <dbReference type="NCBI Taxonomy" id="1915356"/>
    <lineage>
        <taxon>Eukaryota</taxon>
        <taxon>Metamonada</taxon>
        <taxon>Parabasalia</taxon>
        <taxon>Tritrichomonadida</taxon>
        <taxon>Tritrichomonadidae</taxon>
        <taxon>Tritrichomonas</taxon>
    </lineage>
</organism>
<dbReference type="Proteomes" id="UP001470230">
    <property type="component" value="Unassembled WGS sequence"/>
</dbReference>
<keyword evidence="4" id="KW-1185">Reference proteome</keyword>
<dbReference type="InterPro" id="IPR010997">
    <property type="entry name" value="HRDC-like_sf"/>
</dbReference>
<evidence type="ECO:0000256" key="2">
    <source>
        <dbReference type="ARBA" id="ARBA00023242"/>
    </source>
</evidence>
<dbReference type="EMBL" id="JAPFFF010000031">
    <property type="protein sequence ID" value="KAK8844914.1"/>
    <property type="molecule type" value="Genomic_DNA"/>
</dbReference>
<dbReference type="InterPro" id="IPR038324">
    <property type="entry name" value="Rpb4/RPC9_sf"/>
</dbReference>
<dbReference type="SUPFAM" id="SSF47819">
    <property type="entry name" value="HRDC-like"/>
    <property type="match status" value="1"/>
</dbReference>
<dbReference type="Pfam" id="PF03874">
    <property type="entry name" value="RNA_pol_Rpb4"/>
    <property type="match status" value="1"/>
</dbReference>
<comment type="subcellular location">
    <subcellularLocation>
        <location evidence="1">Nucleus</location>
    </subcellularLocation>
</comment>